<proteinExistence type="predicted"/>
<accession>A0A0E9Q3A0</accession>
<sequence length="65" mass="7291">MLLWAKWGYLGHFGEIISTDWPAIAAVPPGMSWRKRGEAHLDCSACPVATMTLIWTKPSENGWFT</sequence>
<evidence type="ECO:0000313" key="1">
    <source>
        <dbReference type="EMBL" id="JAH10795.1"/>
    </source>
</evidence>
<reference evidence="1" key="2">
    <citation type="journal article" date="2015" name="Fish Shellfish Immunol.">
        <title>Early steps in the European eel (Anguilla anguilla)-Vibrio vulnificus interaction in the gills: Role of the RtxA13 toxin.</title>
        <authorList>
            <person name="Callol A."/>
            <person name="Pajuelo D."/>
            <person name="Ebbesson L."/>
            <person name="Teles M."/>
            <person name="MacKenzie S."/>
            <person name="Amaro C."/>
        </authorList>
    </citation>
    <scope>NUCLEOTIDE SEQUENCE</scope>
</reference>
<dbReference type="EMBL" id="GBXM01097782">
    <property type="protein sequence ID" value="JAH10795.1"/>
    <property type="molecule type" value="Transcribed_RNA"/>
</dbReference>
<protein>
    <submittedName>
        <fullName evidence="1">Uncharacterized protein</fullName>
    </submittedName>
</protein>
<reference evidence="1" key="1">
    <citation type="submission" date="2014-11" db="EMBL/GenBank/DDBJ databases">
        <authorList>
            <person name="Amaro Gonzalez C."/>
        </authorList>
    </citation>
    <scope>NUCLEOTIDE SEQUENCE</scope>
</reference>
<dbReference type="AlphaFoldDB" id="A0A0E9Q3A0"/>
<organism evidence="1">
    <name type="scientific">Anguilla anguilla</name>
    <name type="common">European freshwater eel</name>
    <name type="synonym">Muraena anguilla</name>
    <dbReference type="NCBI Taxonomy" id="7936"/>
    <lineage>
        <taxon>Eukaryota</taxon>
        <taxon>Metazoa</taxon>
        <taxon>Chordata</taxon>
        <taxon>Craniata</taxon>
        <taxon>Vertebrata</taxon>
        <taxon>Euteleostomi</taxon>
        <taxon>Actinopterygii</taxon>
        <taxon>Neopterygii</taxon>
        <taxon>Teleostei</taxon>
        <taxon>Anguilliformes</taxon>
        <taxon>Anguillidae</taxon>
        <taxon>Anguilla</taxon>
    </lineage>
</organism>
<name>A0A0E9Q3A0_ANGAN</name>